<evidence type="ECO:0000313" key="3">
    <source>
        <dbReference type="Proteomes" id="UP000013911"/>
    </source>
</evidence>
<dbReference type="AlphaFoldDB" id="R7ZE40"/>
<gene>
    <name evidence="2" type="ORF">H131_11933</name>
</gene>
<dbReference type="HOGENOM" id="CLU_030571_2_1_9"/>
<accession>R7ZE40</accession>
<dbReference type="PANTHER" id="PTHR42951:SF15">
    <property type="entry name" value="METALLO-BETA-LACTAMASE SUPERFAMILY PROTEIN"/>
    <property type="match status" value="1"/>
</dbReference>
<dbReference type="Gene3D" id="3.60.15.10">
    <property type="entry name" value="Ribonuclease Z/Hydroxyacylglutathione hydrolase-like"/>
    <property type="match status" value="1"/>
</dbReference>
<dbReference type="CDD" id="cd07721">
    <property type="entry name" value="yflN-like_MBL-fold"/>
    <property type="match status" value="1"/>
</dbReference>
<evidence type="ECO:0000313" key="2">
    <source>
        <dbReference type="EMBL" id="EON72284.1"/>
    </source>
</evidence>
<dbReference type="SUPFAM" id="SSF56281">
    <property type="entry name" value="Metallo-hydrolase/oxidoreductase"/>
    <property type="match status" value="1"/>
</dbReference>
<dbReference type="EMBL" id="AQPX01000018">
    <property type="protein sequence ID" value="EON72284.1"/>
    <property type="molecule type" value="Genomic_DNA"/>
</dbReference>
<dbReference type="Proteomes" id="UP000013911">
    <property type="component" value="Unassembled WGS sequence"/>
</dbReference>
<name>R7ZE40_LYSSH</name>
<dbReference type="SMART" id="SM00849">
    <property type="entry name" value="Lactamase_B"/>
    <property type="match status" value="1"/>
</dbReference>
<sequence length="239" mass="26916">MLKIEELKIAYPYNNETHYIYPTLIVCDNDLTLVDTGYPQFMPMIEQQIIQLGYSLNTLKNIIVTHYDDDHIGSLFDFKVKYPHLHIITSAIEKDALEGTTKSERLIQAEQMLEELPVSQQAFGKEFIKQLTHLKHVQVDQVVNNGDFIVNNECVVISTPGHTSGHISLYIPALKSIITGDAAIVENNELAVANPHFCLDIATAQQSLKLLKEMDVETYYCYHGGTLESAMIANNKPAH</sequence>
<dbReference type="InterPro" id="IPR036866">
    <property type="entry name" value="RibonucZ/Hydroxyglut_hydro"/>
</dbReference>
<dbReference type="eggNOG" id="COG0491">
    <property type="taxonomic scope" value="Bacteria"/>
</dbReference>
<comment type="caution">
    <text evidence="2">The sequence shown here is derived from an EMBL/GenBank/DDBJ whole genome shotgun (WGS) entry which is preliminary data.</text>
</comment>
<reference evidence="2 3" key="1">
    <citation type="submission" date="2013-04" db="EMBL/GenBank/DDBJ databases">
        <title>Draft genome of the heavy metal tolerant bacterium Lysinibacillus sphaericus strain OT4b.31.</title>
        <authorList>
            <person name="Pena-Montenegro T.D."/>
            <person name="Dussan J."/>
        </authorList>
    </citation>
    <scope>NUCLEOTIDE SEQUENCE [LARGE SCALE GENOMIC DNA]</scope>
    <source>
        <strain evidence="2 3">OT4b.31</strain>
    </source>
</reference>
<evidence type="ECO:0000259" key="1">
    <source>
        <dbReference type="SMART" id="SM00849"/>
    </source>
</evidence>
<dbReference type="PATRIC" id="fig|1285586.5.peg.2429"/>
<dbReference type="InterPro" id="IPR001279">
    <property type="entry name" value="Metallo-B-lactamas"/>
</dbReference>
<proteinExistence type="predicted"/>
<feature type="domain" description="Metallo-beta-lactamase" evidence="1">
    <location>
        <begin position="19"/>
        <end position="223"/>
    </location>
</feature>
<dbReference type="PANTHER" id="PTHR42951">
    <property type="entry name" value="METALLO-BETA-LACTAMASE DOMAIN-CONTAINING"/>
    <property type="match status" value="1"/>
</dbReference>
<protein>
    <submittedName>
        <fullName evidence="2">Metallo-beta-lactamase family protein</fullName>
    </submittedName>
</protein>
<dbReference type="Pfam" id="PF00753">
    <property type="entry name" value="Lactamase_B"/>
    <property type="match status" value="1"/>
</dbReference>
<organism evidence="2 3">
    <name type="scientific">Lysinibacillus sphaericus OT4b.31</name>
    <dbReference type="NCBI Taxonomy" id="1285586"/>
    <lineage>
        <taxon>Bacteria</taxon>
        <taxon>Bacillati</taxon>
        <taxon>Bacillota</taxon>
        <taxon>Bacilli</taxon>
        <taxon>Bacillales</taxon>
        <taxon>Bacillaceae</taxon>
        <taxon>Lysinibacillus</taxon>
    </lineage>
</organism>
<dbReference type="InterPro" id="IPR050855">
    <property type="entry name" value="NDM-1-like"/>
</dbReference>